<name>A0ABX0IXF9_9FLAO</name>
<dbReference type="RefSeq" id="WP_140964442.1">
    <property type="nucleotide sequence ID" value="NZ_VEVQ02000019.1"/>
</dbReference>
<feature type="signal peptide" evidence="2">
    <location>
        <begin position="1"/>
        <end position="21"/>
    </location>
</feature>
<protein>
    <submittedName>
        <fullName evidence="3">DUF1573 domain-containing protein</fullName>
    </submittedName>
</protein>
<organism evidence="3 4">
    <name type="scientific">Flavobacterium jejuense</name>
    <dbReference type="NCBI Taxonomy" id="1544455"/>
    <lineage>
        <taxon>Bacteria</taxon>
        <taxon>Pseudomonadati</taxon>
        <taxon>Bacteroidota</taxon>
        <taxon>Flavobacteriia</taxon>
        <taxon>Flavobacteriales</taxon>
        <taxon>Flavobacteriaceae</taxon>
        <taxon>Flavobacterium</taxon>
    </lineage>
</organism>
<comment type="caution">
    <text evidence="3">The sequence shown here is derived from an EMBL/GenBank/DDBJ whole genome shotgun (WGS) entry which is preliminary data.</text>
</comment>
<evidence type="ECO:0000256" key="2">
    <source>
        <dbReference type="SAM" id="SignalP"/>
    </source>
</evidence>
<reference evidence="3" key="2">
    <citation type="submission" date="2020-02" db="EMBL/GenBank/DDBJ databases">
        <title>Flavobacterium profundi sp. nov., isolated from a deep-sea seamount.</title>
        <authorList>
            <person name="Zhang D.-C."/>
        </authorList>
    </citation>
    <scope>NUCLEOTIDE SEQUENCE</scope>
    <source>
        <strain evidence="3">EC11</strain>
    </source>
</reference>
<accession>A0ABX0IXF9</accession>
<proteinExistence type="predicted"/>
<sequence length="183" mass="19447">MLKKTVSLLVVSLLMSVTACKDNGSAKITEDDMKTFESEKGIANTESTQSTEVQTADANKTTKPVDGKYPKIQFNKLEHDFGTIKSGDKVETEFMVTNIGDADLIILDAKGSCGCTVPNPPKEPIKPGSSAPIKVSFDSTGKTGQQSKSVTLTTNTEAGTENFTIKANVLPKEGQGASPIMNK</sequence>
<dbReference type="InterPro" id="IPR011467">
    <property type="entry name" value="DUF1573"/>
</dbReference>
<reference evidence="3" key="1">
    <citation type="submission" date="2019-05" db="EMBL/GenBank/DDBJ databases">
        <authorList>
            <person name="Lianzixin W."/>
        </authorList>
    </citation>
    <scope>NUCLEOTIDE SEQUENCE</scope>
    <source>
        <strain evidence="3">EC11</strain>
    </source>
</reference>
<dbReference type="PROSITE" id="PS51257">
    <property type="entry name" value="PROKAR_LIPOPROTEIN"/>
    <property type="match status" value="1"/>
</dbReference>
<evidence type="ECO:0000313" key="3">
    <source>
        <dbReference type="EMBL" id="NHN27940.1"/>
    </source>
</evidence>
<dbReference type="Proteomes" id="UP000817854">
    <property type="component" value="Unassembled WGS sequence"/>
</dbReference>
<keyword evidence="2" id="KW-0732">Signal</keyword>
<feature type="compositionally biased region" description="Polar residues" evidence="1">
    <location>
        <begin position="44"/>
        <end position="62"/>
    </location>
</feature>
<gene>
    <name evidence="3" type="ORF">FIA58_019860</name>
</gene>
<evidence type="ECO:0000256" key="1">
    <source>
        <dbReference type="SAM" id="MobiDB-lite"/>
    </source>
</evidence>
<dbReference type="Gene3D" id="2.60.40.10">
    <property type="entry name" value="Immunoglobulins"/>
    <property type="match status" value="1"/>
</dbReference>
<dbReference type="EMBL" id="VEVQ02000019">
    <property type="protein sequence ID" value="NHN27940.1"/>
    <property type="molecule type" value="Genomic_DNA"/>
</dbReference>
<feature type="chain" id="PRO_5045617691" evidence="2">
    <location>
        <begin position="22"/>
        <end position="183"/>
    </location>
</feature>
<dbReference type="PANTHER" id="PTHR37833:SF1">
    <property type="entry name" value="SIGNAL PEPTIDE PROTEIN"/>
    <property type="match status" value="1"/>
</dbReference>
<keyword evidence="4" id="KW-1185">Reference proteome</keyword>
<dbReference type="Pfam" id="PF07610">
    <property type="entry name" value="DUF1573"/>
    <property type="match status" value="1"/>
</dbReference>
<evidence type="ECO:0000313" key="4">
    <source>
        <dbReference type="Proteomes" id="UP000817854"/>
    </source>
</evidence>
<dbReference type="PANTHER" id="PTHR37833">
    <property type="entry name" value="LIPOPROTEIN-RELATED"/>
    <property type="match status" value="1"/>
</dbReference>
<feature type="region of interest" description="Disordered" evidence="1">
    <location>
        <begin position="43"/>
        <end position="64"/>
    </location>
</feature>
<dbReference type="InterPro" id="IPR013783">
    <property type="entry name" value="Ig-like_fold"/>
</dbReference>